<keyword evidence="4 6" id="KW-0067">ATP-binding</keyword>
<keyword evidence="7" id="KW-1185">Reference proteome</keyword>
<evidence type="ECO:0000256" key="3">
    <source>
        <dbReference type="ARBA" id="ARBA00022741"/>
    </source>
</evidence>
<evidence type="ECO:0000313" key="7">
    <source>
        <dbReference type="Proteomes" id="UP000279673"/>
    </source>
</evidence>
<dbReference type="PROSITE" id="PS00211">
    <property type="entry name" value="ABC_TRANSPORTER_1"/>
    <property type="match status" value="1"/>
</dbReference>
<evidence type="ECO:0000256" key="1">
    <source>
        <dbReference type="ARBA" id="ARBA00005417"/>
    </source>
</evidence>
<keyword evidence="2" id="KW-0813">Transport</keyword>
<comment type="similarity">
    <text evidence="1">Belongs to the ABC transporter superfamily.</text>
</comment>
<dbReference type="InterPro" id="IPR050166">
    <property type="entry name" value="ABC_transporter_ATP-bind"/>
</dbReference>
<protein>
    <submittedName>
        <fullName evidence="6">ATP-binding cassette domain-containing protein</fullName>
    </submittedName>
</protein>
<proteinExistence type="inferred from homology"/>
<dbReference type="GO" id="GO:0005524">
    <property type="term" value="F:ATP binding"/>
    <property type="evidence" value="ECO:0007669"/>
    <property type="project" value="UniProtKB-KW"/>
</dbReference>
<evidence type="ECO:0000256" key="4">
    <source>
        <dbReference type="ARBA" id="ARBA00022840"/>
    </source>
</evidence>
<feature type="domain" description="ABC transporter" evidence="5">
    <location>
        <begin position="4"/>
        <end position="219"/>
    </location>
</feature>
<dbReference type="GO" id="GO:0016887">
    <property type="term" value="F:ATP hydrolysis activity"/>
    <property type="evidence" value="ECO:0007669"/>
    <property type="project" value="InterPro"/>
</dbReference>
<gene>
    <name evidence="6" type="ORF">DYS74_17340</name>
</gene>
<comment type="caution">
    <text evidence="6">The sequence shown here is derived from an EMBL/GenBank/DDBJ whole genome shotgun (WGS) entry which is preliminary data.</text>
</comment>
<organism evidence="6 7">
    <name type="scientific">Paenirhodobacter hankyongi</name>
    <dbReference type="NCBI Taxonomy" id="2294033"/>
    <lineage>
        <taxon>Bacteria</taxon>
        <taxon>Pseudomonadati</taxon>
        <taxon>Pseudomonadota</taxon>
        <taxon>Alphaproteobacteria</taxon>
        <taxon>Rhodobacterales</taxon>
        <taxon>Rhodobacter group</taxon>
        <taxon>Paenirhodobacter</taxon>
    </lineage>
</organism>
<dbReference type="SUPFAM" id="SSF52540">
    <property type="entry name" value="P-loop containing nucleoside triphosphate hydrolases"/>
    <property type="match status" value="1"/>
</dbReference>
<dbReference type="PANTHER" id="PTHR42788:SF19">
    <property type="entry name" value="ALIPHATIC SULFONATES IMPORT ATP-BINDING PROTEIN SSUB 2"/>
    <property type="match status" value="1"/>
</dbReference>
<accession>A0A421BJG4</accession>
<evidence type="ECO:0000256" key="2">
    <source>
        <dbReference type="ARBA" id="ARBA00022448"/>
    </source>
</evidence>
<dbReference type="PROSITE" id="PS50893">
    <property type="entry name" value="ABC_TRANSPORTER_2"/>
    <property type="match status" value="1"/>
</dbReference>
<dbReference type="InterPro" id="IPR003593">
    <property type="entry name" value="AAA+_ATPase"/>
</dbReference>
<dbReference type="AlphaFoldDB" id="A0A421BJG4"/>
<reference evidence="6 7" key="1">
    <citation type="submission" date="2018-10" db="EMBL/GenBank/DDBJ databases">
        <title>Rhodobacter sp . BO-81.</title>
        <authorList>
            <person name="Im W.T."/>
        </authorList>
    </citation>
    <scope>NUCLEOTIDE SEQUENCE [LARGE SCALE GENOMIC DNA]</scope>
    <source>
        <strain evidence="6 7">BO-81</strain>
    </source>
</reference>
<keyword evidence="3" id="KW-0547">Nucleotide-binding</keyword>
<sequence>MMQLDLHGIGHSYFGRSVLTGITLAVAAGEVVALVGPSGSGKSTIAHIAAGLIDPSEGRVQRRYSRHAMVFQEPRLMPWASVARNIGYPLRRRDPARVTAAAQRAGLLPEDLDRYPVELSGGMRQRVAIARALVAEPDFIYFDEPFTALDVALKRRMQDLVIAAAQAARFAALFITHDLMEAIRISHRILVLDARGHGIAGARVPPGVPGTRGESAIFALRQHYLHEDPLFAHIHDIDERARP</sequence>
<dbReference type="InterPro" id="IPR027417">
    <property type="entry name" value="P-loop_NTPase"/>
</dbReference>
<dbReference type="Gene3D" id="3.40.50.300">
    <property type="entry name" value="P-loop containing nucleotide triphosphate hydrolases"/>
    <property type="match status" value="1"/>
</dbReference>
<dbReference type="Proteomes" id="UP000279673">
    <property type="component" value="Unassembled WGS sequence"/>
</dbReference>
<evidence type="ECO:0000313" key="6">
    <source>
        <dbReference type="EMBL" id="RLL61957.1"/>
    </source>
</evidence>
<dbReference type="InterPro" id="IPR017871">
    <property type="entry name" value="ABC_transporter-like_CS"/>
</dbReference>
<dbReference type="Pfam" id="PF00005">
    <property type="entry name" value="ABC_tran"/>
    <property type="match status" value="1"/>
</dbReference>
<name>A0A421BJG4_9RHOB</name>
<dbReference type="SMART" id="SM00382">
    <property type="entry name" value="AAA"/>
    <property type="match status" value="1"/>
</dbReference>
<dbReference type="PANTHER" id="PTHR42788">
    <property type="entry name" value="TAURINE IMPORT ATP-BINDING PROTEIN-RELATED"/>
    <property type="match status" value="1"/>
</dbReference>
<evidence type="ECO:0000259" key="5">
    <source>
        <dbReference type="PROSITE" id="PS50893"/>
    </source>
</evidence>
<dbReference type="InterPro" id="IPR003439">
    <property type="entry name" value="ABC_transporter-like_ATP-bd"/>
</dbReference>
<dbReference type="EMBL" id="RCHI01000025">
    <property type="protein sequence ID" value="RLL61957.1"/>
    <property type="molecule type" value="Genomic_DNA"/>
</dbReference>